<keyword evidence="2" id="KW-1133">Transmembrane helix</keyword>
<feature type="transmembrane region" description="Helical" evidence="2">
    <location>
        <begin position="48"/>
        <end position="67"/>
    </location>
</feature>
<organism evidence="3 4">
    <name type="scientific">Pyrrhoderma noxium</name>
    <dbReference type="NCBI Taxonomy" id="2282107"/>
    <lineage>
        <taxon>Eukaryota</taxon>
        <taxon>Fungi</taxon>
        <taxon>Dikarya</taxon>
        <taxon>Basidiomycota</taxon>
        <taxon>Agaricomycotina</taxon>
        <taxon>Agaricomycetes</taxon>
        <taxon>Hymenochaetales</taxon>
        <taxon>Hymenochaetaceae</taxon>
        <taxon>Pyrrhoderma</taxon>
    </lineage>
</organism>
<keyword evidence="2" id="KW-0812">Transmembrane</keyword>
<proteinExistence type="predicted"/>
<dbReference type="Proteomes" id="UP000217199">
    <property type="component" value="Unassembled WGS sequence"/>
</dbReference>
<gene>
    <name evidence="3" type="ORF">PNOK_0787300</name>
</gene>
<reference evidence="3 4" key="1">
    <citation type="journal article" date="2017" name="Mol. Ecol.">
        <title>Comparative and population genomic landscape of Phellinus noxius: A hypervariable fungus causing root rot in trees.</title>
        <authorList>
            <person name="Chung C.L."/>
            <person name="Lee T.J."/>
            <person name="Akiba M."/>
            <person name="Lee H.H."/>
            <person name="Kuo T.H."/>
            <person name="Liu D."/>
            <person name="Ke H.M."/>
            <person name="Yokoi T."/>
            <person name="Roa M.B."/>
            <person name="Lu M.J."/>
            <person name="Chang Y.Y."/>
            <person name="Ann P.J."/>
            <person name="Tsai J.N."/>
            <person name="Chen C.Y."/>
            <person name="Tzean S.S."/>
            <person name="Ota Y."/>
            <person name="Hattori T."/>
            <person name="Sahashi N."/>
            <person name="Liou R.F."/>
            <person name="Kikuchi T."/>
            <person name="Tsai I.J."/>
        </authorList>
    </citation>
    <scope>NUCLEOTIDE SEQUENCE [LARGE SCALE GENOMIC DNA]</scope>
    <source>
        <strain evidence="3 4">FFPRI411160</strain>
    </source>
</reference>
<feature type="compositionally biased region" description="Polar residues" evidence="1">
    <location>
        <begin position="19"/>
        <end position="32"/>
    </location>
</feature>
<comment type="caution">
    <text evidence="3">The sequence shown here is derived from an EMBL/GenBank/DDBJ whole genome shotgun (WGS) entry which is preliminary data.</text>
</comment>
<evidence type="ECO:0000313" key="3">
    <source>
        <dbReference type="EMBL" id="PAV16253.1"/>
    </source>
</evidence>
<feature type="region of interest" description="Disordered" evidence="1">
    <location>
        <begin position="19"/>
        <end position="38"/>
    </location>
</feature>
<name>A0A286U9L7_9AGAM</name>
<dbReference type="EMBL" id="NBII01000008">
    <property type="protein sequence ID" value="PAV16253.1"/>
    <property type="molecule type" value="Genomic_DNA"/>
</dbReference>
<protein>
    <submittedName>
        <fullName evidence="3">Uncharacterized protein</fullName>
    </submittedName>
</protein>
<evidence type="ECO:0000256" key="1">
    <source>
        <dbReference type="SAM" id="MobiDB-lite"/>
    </source>
</evidence>
<dbReference type="AlphaFoldDB" id="A0A286U9L7"/>
<evidence type="ECO:0000313" key="4">
    <source>
        <dbReference type="Proteomes" id="UP000217199"/>
    </source>
</evidence>
<sequence length="419" mass="46125">MPKPVFLLFQPSRISESLKPTASSLNSTSSPIASEDGYPQPDRKIQSLLLALISLASVMLILSYVIWRVVSDRRRSKLASGLLPKDDLSKEKGFQRLPSASALENGQAQEIRRPAVVKEDIEIPTIIVTPSESSPNSPLIYAKLSESSGYNGAESDSATTTRCNQTLLRRRTELETIYECSESSISCFSQEVIAEMQSVVTNLQSFGSDNEDENSTNMSLDTQSEELSQKFTVVQNNRAAEESGGTIGEEFYSNNSCNDEIDRALQELENILFELDDLANKRSMECEVITSSRNVESAHSNCVHGKCEVTTLSEERTMAESDTPELVHSSLEDSSSLYSIGNNLSSGKDGGFITSTPKKTRYLAPVDSSDFISGQCYDSGFFVSHDFFGDTRLSLHHSKRNISNIFSFNMDGARVDEGV</sequence>
<keyword evidence="2" id="KW-0472">Membrane</keyword>
<accession>A0A286U9L7</accession>
<dbReference type="InParanoid" id="A0A286U9L7"/>
<keyword evidence="4" id="KW-1185">Reference proteome</keyword>
<evidence type="ECO:0000256" key="2">
    <source>
        <dbReference type="SAM" id="Phobius"/>
    </source>
</evidence>